<evidence type="ECO:0000256" key="6">
    <source>
        <dbReference type="ARBA" id="ARBA00024695"/>
    </source>
</evidence>
<evidence type="ECO:0000256" key="5">
    <source>
        <dbReference type="ARBA" id="ARBA00023242"/>
    </source>
</evidence>
<comment type="function">
    <text evidence="6">Involved in nucleolar processing of pre-18S ribosomal RNA. Has a role in the nuclear export of 40S pre-ribosomal subunit to the cytoplasm.</text>
</comment>
<evidence type="ECO:0000256" key="2">
    <source>
        <dbReference type="ARBA" id="ARBA00007466"/>
    </source>
</evidence>
<dbReference type="PANTHER" id="PTHR23183:SF0">
    <property type="entry name" value="NUCLEOLAR PROTEIN 14"/>
    <property type="match status" value="1"/>
</dbReference>
<gene>
    <name evidence="9" type="primary">LOC106568461</name>
</gene>
<evidence type="ECO:0000256" key="3">
    <source>
        <dbReference type="ARBA" id="ARBA00022517"/>
    </source>
</evidence>
<evidence type="ECO:0000256" key="4">
    <source>
        <dbReference type="ARBA" id="ARBA00022552"/>
    </source>
</evidence>
<feature type="compositionally biased region" description="Basic and acidic residues" evidence="7">
    <location>
        <begin position="163"/>
        <end position="180"/>
    </location>
</feature>
<dbReference type="GeneID" id="106568461"/>
<dbReference type="Pfam" id="PF04147">
    <property type="entry name" value="Nop14"/>
    <property type="match status" value="2"/>
</dbReference>
<feature type="non-terminal residue" evidence="9">
    <location>
        <position position="1"/>
    </location>
</feature>
<proteinExistence type="inferred from homology"/>
<dbReference type="PANTHER" id="PTHR23183">
    <property type="entry name" value="NOP14"/>
    <property type="match status" value="1"/>
</dbReference>
<keyword evidence="5" id="KW-0539">Nucleus</keyword>
<reference evidence="9" key="1">
    <citation type="submission" date="2025-08" db="UniProtKB">
        <authorList>
            <consortium name="RefSeq"/>
        </authorList>
    </citation>
    <scope>IDENTIFICATION</scope>
</reference>
<evidence type="ECO:0000313" key="8">
    <source>
        <dbReference type="Proteomes" id="UP001652741"/>
    </source>
</evidence>
<sequence length="497" mass="56386">KETLLNEYKTKDKANKFIDRHFGEYDTNMDPEERGFQWRDKKDMCNLNEEELTHTDQSLSEMEKLNDLVDSDDEADEKGILSAKLTASHFGGGLLRRKTPGEKDDKGNHKAKSRQQLLEELILKSKQEKDGKLNIKKEEEEMEGGDDEEGGEEEEPEEEEDSHSDLDSDQESKGGEHEEGLLQGHPADHQCIVLARKQKSNHPSLAMGNKLQLQLFPEAASKATQTALGENAHSLEEVLEVKGRAVFPRLDMIIYLKITALLFPTSDFRHHPSPTFNFEVVFVTYRGCDIRPGVLCCLTVEYLLLQDELRTEPQLPVGCTTAGHARQDLYRLSLATCLDLLKCCSSLYRELTSCSHIFQPISILLSKHRRVKMCPTALQEDHGEVLGAISGSKTSHPPLVFEKKKPIPPELLTPKIVEVLDYGKKRGNMKEEKERLNHKYQKEFKGALTEIRKDTSFLAPEKLREVMGRSVDAKRKVKELFGSLATQEGEWKALIHN</sequence>
<keyword evidence="3" id="KW-0690">Ribosome biogenesis</keyword>
<comment type="subcellular location">
    <subcellularLocation>
        <location evidence="1">Nucleus</location>
        <location evidence="1">Nucleolus</location>
    </subcellularLocation>
</comment>
<evidence type="ECO:0000256" key="1">
    <source>
        <dbReference type="ARBA" id="ARBA00004604"/>
    </source>
</evidence>
<evidence type="ECO:0000313" key="9">
    <source>
        <dbReference type="RefSeq" id="XP_045548743.1"/>
    </source>
</evidence>
<keyword evidence="4" id="KW-0698">rRNA processing</keyword>
<dbReference type="Proteomes" id="UP001652741">
    <property type="component" value="Chromosome ssa13"/>
</dbReference>
<feature type="compositionally biased region" description="Acidic residues" evidence="7">
    <location>
        <begin position="140"/>
        <end position="162"/>
    </location>
</feature>
<dbReference type="InterPro" id="IPR007276">
    <property type="entry name" value="Nop14"/>
</dbReference>
<feature type="compositionally biased region" description="Basic and acidic residues" evidence="7">
    <location>
        <begin position="130"/>
        <end position="139"/>
    </location>
</feature>
<feature type="region of interest" description="Disordered" evidence="7">
    <location>
        <begin position="86"/>
        <end position="115"/>
    </location>
</feature>
<accession>A0ABM3CQ99</accession>
<evidence type="ECO:0000256" key="7">
    <source>
        <dbReference type="SAM" id="MobiDB-lite"/>
    </source>
</evidence>
<dbReference type="RefSeq" id="XP_045548743.1">
    <property type="nucleotide sequence ID" value="XM_045692787.1"/>
</dbReference>
<protein>
    <submittedName>
        <fullName evidence="9">Nucleolar protein 14</fullName>
    </submittedName>
</protein>
<comment type="similarity">
    <text evidence="2">Belongs to the NOP14 family.</text>
</comment>
<feature type="compositionally biased region" description="Basic and acidic residues" evidence="7">
    <location>
        <begin position="99"/>
        <end position="108"/>
    </location>
</feature>
<feature type="region of interest" description="Disordered" evidence="7">
    <location>
        <begin position="130"/>
        <end position="182"/>
    </location>
</feature>
<keyword evidence="8" id="KW-1185">Reference proteome</keyword>
<organism evidence="8 9">
    <name type="scientific">Salmo salar</name>
    <name type="common">Atlantic salmon</name>
    <dbReference type="NCBI Taxonomy" id="8030"/>
    <lineage>
        <taxon>Eukaryota</taxon>
        <taxon>Metazoa</taxon>
        <taxon>Chordata</taxon>
        <taxon>Craniata</taxon>
        <taxon>Vertebrata</taxon>
        <taxon>Euteleostomi</taxon>
        <taxon>Actinopterygii</taxon>
        <taxon>Neopterygii</taxon>
        <taxon>Teleostei</taxon>
        <taxon>Protacanthopterygii</taxon>
        <taxon>Salmoniformes</taxon>
        <taxon>Salmonidae</taxon>
        <taxon>Salmoninae</taxon>
        <taxon>Salmo</taxon>
    </lineage>
</organism>
<name>A0ABM3CQ99_SALSA</name>